<dbReference type="GO" id="GO:0051287">
    <property type="term" value="F:NAD binding"/>
    <property type="evidence" value="ECO:0007669"/>
    <property type="project" value="InterPro"/>
</dbReference>
<accession>A7I9X3</accession>
<dbReference type="OrthoDB" id="7437at2157"/>
<evidence type="ECO:0000259" key="3">
    <source>
        <dbReference type="Pfam" id="PF00389"/>
    </source>
</evidence>
<proteinExistence type="inferred from homology"/>
<feature type="domain" description="D-isomer specific 2-hydroxyacid dehydrogenase NAD-binding" evidence="4">
    <location>
        <begin position="107"/>
        <end position="283"/>
    </location>
</feature>
<dbReference type="InterPro" id="IPR036291">
    <property type="entry name" value="NAD(P)-bd_dom_sf"/>
</dbReference>
<dbReference type="EMBL" id="CP000780">
    <property type="protein sequence ID" value="ABS56534.1"/>
    <property type="molecule type" value="Genomic_DNA"/>
</dbReference>
<evidence type="ECO:0000256" key="1">
    <source>
        <dbReference type="ARBA" id="ARBA00023002"/>
    </source>
</evidence>
<dbReference type="PANTHER" id="PTHR42938:SF25">
    <property type="entry name" value="D-ISOMER SPECIFIC 2-HYDROXYACID DEHYDROGENASE FAMILY PROTEIN"/>
    <property type="match status" value="1"/>
</dbReference>
<organism evidence="5 6">
    <name type="scientific">Methanoregula boonei (strain DSM 21154 / JCM 14090 / 6A8)</name>
    <dbReference type="NCBI Taxonomy" id="456442"/>
    <lineage>
        <taxon>Archaea</taxon>
        <taxon>Methanobacteriati</taxon>
        <taxon>Methanobacteriota</taxon>
        <taxon>Stenosarchaea group</taxon>
        <taxon>Methanomicrobia</taxon>
        <taxon>Methanomicrobiales</taxon>
        <taxon>Methanoregulaceae</taxon>
        <taxon>Methanoregula</taxon>
    </lineage>
</organism>
<dbReference type="SUPFAM" id="SSF52283">
    <property type="entry name" value="Formate/glycerate dehydrogenase catalytic domain-like"/>
    <property type="match status" value="1"/>
</dbReference>
<name>A7I9X3_METB6</name>
<dbReference type="SUPFAM" id="SSF51735">
    <property type="entry name" value="NAD(P)-binding Rossmann-fold domains"/>
    <property type="match status" value="1"/>
</dbReference>
<dbReference type="Proteomes" id="UP000002408">
    <property type="component" value="Chromosome"/>
</dbReference>
<keyword evidence="6" id="KW-1185">Reference proteome</keyword>
<gene>
    <name evidence="5" type="ordered locus">Mboo_2020</name>
</gene>
<dbReference type="GeneID" id="5411825"/>
<sequence length="325" mass="35286">MKILFCGEGFPEARKQLAALLPDDEILAFPPDQIGSHIADADIVVPTVNRVDEALMKKGHFAFIQQFGVGLEGVDIEAATRNGIRVARIPSEESGNAASVAEHAILFMLMLSRNWNRLARAREENKPLPWGSPEGVALRGKTVCIVGLGGIGRELARRLAGFQVRIVTADDHADRTVPGIEIARRYTLAELPAAVAGADYVVLSLNYTPDRYHLIGKAEIAAMKRGVYLINVARGGLLDEHALLTALKSGQVAGAGLDVFWEEPVDPNHPIFKENVIATPHTGGVTDVSYEGISRAFAENVKRYAAGEKPRYLANDPTTTRRRVP</sequence>
<dbReference type="CDD" id="cd12175">
    <property type="entry name" value="2-Hacid_dh_11"/>
    <property type="match status" value="1"/>
</dbReference>
<keyword evidence="1 2" id="KW-0560">Oxidoreductase</keyword>
<dbReference type="eggNOG" id="arCOG01754">
    <property type="taxonomic scope" value="Archaea"/>
</dbReference>
<dbReference type="STRING" id="456442.Mboo_2020"/>
<evidence type="ECO:0000256" key="2">
    <source>
        <dbReference type="RuleBase" id="RU003719"/>
    </source>
</evidence>
<comment type="similarity">
    <text evidence="2">Belongs to the D-isomer specific 2-hydroxyacid dehydrogenase family.</text>
</comment>
<dbReference type="InterPro" id="IPR006139">
    <property type="entry name" value="D-isomer_2_OHA_DH_cat_dom"/>
</dbReference>
<dbReference type="RefSeq" id="WP_012107589.1">
    <property type="nucleotide sequence ID" value="NC_009712.1"/>
</dbReference>
<dbReference type="GO" id="GO:0004617">
    <property type="term" value="F:phosphoglycerate dehydrogenase activity"/>
    <property type="evidence" value="ECO:0007669"/>
    <property type="project" value="TreeGrafter"/>
</dbReference>
<dbReference type="Pfam" id="PF02826">
    <property type="entry name" value="2-Hacid_dh_C"/>
    <property type="match status" value="1"/>
</dbReference>
<dbReference type="PANTHER" id="PTHR42938">
    <property type="entry name" value="FORMATE DEHYDROGENASE 1"/>
    <property type="match status" value="1"/>
</dbReference>
<dbReference type="InterPro" id="IPR029753">
    <property type="entry name" value="D-isomer_DH_CS"/>
</dbReference>
<dbReference type="PROSITE" id="PS00671">
    <property type="entry name" value="D_2_HYDROXYACID_DH_3"/>
    <property type="match status" value="1"/>
</dbReference>
<dbReference type="AlphaFoldDB" id="A7I9X3"/>
<dbReference type="HOGENOM" id="CLU_019796_1_3_2"/>
<reference evidence="6" key="1">
    <citation type="journal article" date="2015" name="Microbiology">
        <title>Genome of Methanoregula boonei 6A8 reveals adaptations to oligotrophic peatland environments.</title>
        <authorList>
            <person name="Braeuer S."/>
            <person name="Cadillo-Quiroz H."/>
            <person name="Kyrpides N."/>
            <person name="Woyke T."/>
            <person name="Goodwin L."/>
            <person name="Detter C."/>
            <person name="Podell S."/>
            <person name="Yavitt J.B."/>
            <person name="Zinder S.H."/>
        </authorList>
    </citation>
    <scope>NUCLEOTIDE SEQUENCE [LARGE SCALE GENOMIC DNA]</scope>
    <source>
        <strain evidence="6">DSM 21154 / JCM 14090 / 6A8</strain>
    </source>
</reference>
<evidence type="ECO:0000259" key="4">
    <source>
        <dbReference type="Pfam" id="PF02826"/>
    </source>
</evidence>
<dbReference type="Gene3D" id="3.40.50.720">
    <property type="entry name" value="NAD(P)-binding Rossmann-like Domain"/>
    <property type="match status" value="2"/>
</dbReference>
<dbReference type="KEGG" id="mbn:Mboo_2020"/>
<feature type="domain" description="D-isomer specific 2-hydroxyacid dehydrogenase catalytic" evidence="3">
    <location>
        <begin position="30"/>
        <end position="314"/>
    </location>
</feature>
<evidence type="ECO:0000313" key="6">
    <source>
        <dbReference type="Proteomes" id="UP000002408"/>
    </source>
</evidence>
<evidence type="ECO:0000313" key="5">
    <source>
        <dbReference type="EMBL" id="ABS56534.1"/>
    </source>
</evidence>
<dbReference type="Pfam" id="PF00389">
    <property type="entry name" value="2-Hacid_dh"/>
    <property type="match status" value="1"/>
</dbReference>
<protein>
    <submittedName>
        <fullName evidence="5">D-isomer specific 2-hydroxyacid dehydrogenase, NAD-binding</fullName>
    </submittedName>
</protein>
<dbReference type="InterPro" id="IPR006140">
    <property type="entry name" value="D-isomer_DH_NAD-bd"/>
</dbReference>